<reference evidence="9 10" key="1">
    <citation type="submission" date="2019-03" db="EMBL/GenBank/DDBJ databases">
        <title>Draft genome sequences of novel Actinobacteria.</title>
        <authorList>
            <person name="Sahin N."/>
            <person name="Ay H."/>
            <person name="Saygin H."/>
        </authorList>
    </citation>
    <scope>NUCLEOTIDE SEQUENCE [LARGE SCALE GENOMIC DNA]</scope>
    <source>
        <strain evidence="9 10">DSM 45941</strain>
    </source>
</reference>
<keyword evidence="2 7" id="KW-0819">tRNA processing</keyword>
<sequence length="158" mass="17111">MARDPVIEGFVPAMERALDEARQAFDEGEIPVGAVVLDASGEIIGTGRNERERSADPTGHAEIVAMRRAAASLGEWRLSGCTLVVTLEPCTMCAGASVQARLDRVVYGAVDPKAGAVGSLWDVVRDRRLNHRPEVIAEVMADECAALLIEFFAHRRVR</sequence>
<dbReference type="CDD" id="cd01285">
    <property type="entry name" value="nucleoside_deaminase"/>
    <property type="match status" value="1"/>
</dbReference>
<dbReference type="GO" id="GO:0052717">
    <property type="term" value="F:tRNA-specific adenosine-34 deaminase activity"/>
    <property type="evidence" value="ECO:0007669"/>
    <property type="project" value="UniProtKB-UniRule"/>
</dbReference>
<evidence type="ECO:0000256" key="6">
    <source>
        <dbReference type="ARBA" id="ARBA00048045"/>
    </source>
</evidence>
<dbReference type="InterPro" id="IPR016193">
    <property type="entry name" value="Cytidine_deaminase-like"/>
</dbReference>
<evidence type="ECO:0000256" key="1">
    <source>
        <dbReference type="ARBA" id="ARBA00011738"/>
    </source>
</evidence>
<comment type="catalytic activity">
    <reaction evidence="6 7">
        <text>adenosine(34) in tRNA + H2O + H(+) = inosine(34) in tRNA + NH4(+)</text>
        <dbReference type="Rhea" id="RHEA:43168"/>
        <dbReference type="Rhea" id="RHEA-COMP:10373"/>
        <dbReference type="Rhea" id="RHEA-COMP:10374"/>
        <dbReference type="ChEBI" id="CHEBI:15377"/>
        <dbReference type="ChEBI" id="CHEBI:15378"/>
        <dbReference type="ChEBI" id="CHEBI:28938"/>
        <dbReference type="ChEBI" id="CHEBI:74411"/>
        <dbReference type="ChEBI" id="CHEBI:82852"/>
        <dbReference type="EC" id="3.5.4.33"/>
    </reaction>
</comment>
<dbReference type="SUPFAM" id="SSF53927">
    <property type="entry name" value="Cytidine deaminase-like"/>
    <property type="match status" value="1"/>
</dbReference>
<keyword evidence="4 7" id="KW-0378">Hydrolase</keyword>
<evidence type="ECO:0000256" key="3">
    <source>
        <dbReference type="ARBA" id="ARBA00022723"/>
    </source>
</evidence>
<evidence type="ECO:0000313" key="9">
    <source>
        <dbReference type="EMBL" id="TDD66569.1"/>
    </source>
</evidence>
<dbReference type="HAMAP" id="MF_00972">
    <property type="entry name" value="tRNA_aden_deaminase"/>
    <property type="match status" value="1"/>
</dbReference>
<feature type="binding site" evidence="7">
    <location>
        <position position="93"/>
    </location>
    <ligand>
        <name>Zn(2+)</name>
        <dbReference type="ChEBI" id="CHEBI:29105"/>
        <note>catalytic</note>
    </ligand>
</feature>
<comment type="cofactor">
    <cofactor evidence="7">
        <name>Zn(2+)</name>
        <dbReference type="ChEBI" id="CHEBI:29105"/>
    </cofactor>
    <text evidence="7">Binds 1 zinc ion per subunit.</text>
</comment>
<dbReference type="FunFam" id="3.40.140.10:FF:000005">
    <property type="entry name" value="tRNA-specific adenosine deaminase"/>
    <property type="match status" value="1"/>
</dbReference>
<evidence type="ECO:0000313" key="10">
    <source>
        <dbReference type="Proteomes" id="UP000295578"/>
    </source>
</evidence>
<dbReference type="EMBL" id="SMKY01000306">
    <property type="protein sequence ID" value="TDD66569.1"/>
    <property type="molecule type" value="Genomic_DNA"/>
</dbReference>
<dbReference type="Gene3D" id="3.40.140.10">
    <property type="entry name" value="Cytidine Deaminase, domain 2"/>
    <property type="match status" value="1"/>
</dbReference>
<gene>
    <name evidence="7" type="primary">tadA</name>
    <name evidence="9" type="ORF">E1293_39045</name>
</gene>
<feature type="binding site" evidence="7">
    <location>
        <position position="60"/>
    </location>
    <ligand>
        <name>Zn(2+)</name>
        <dbReference type="ChEBI" id="CHEBI:29105"/>
        <note>catalytic</note>
    </ligand>
</feature>
<dbReference type="RefSeq" id="WP_132203872.1">
    <property type="nucleotide sequence ID" value="NZ_SMKY01000306.1"/>
</dbReference>
<protein>
    <recommendedName>
        <fullName evidence="7">tRNA-specific adenosine deaminase</fullName>
        <ecNumber evidence="7">3.5.4.33</ecNumber>
    </recommendedName>
</protein>
<dbReference type="GO" id="GO:0002100">
    <property type="term" value="P:tRNA wobble adenosine to inosine editing"/>
    <property type="evidence" value="ECO:0007669"/>
    <property type="project" value="UniProtKB-UniRule"/>
</dbReference>
<dbReference type="InterPro" id="IPR002125">
    <property type="entry name" value="CMP_dCMP_dom"/>
</dbReference>
<dbReference type="Pfam" id="PF00383">
    <property type="entry name" value="dCMP_cyt_deam_1"/>
    <property type="match status" value="1"/>
</dbReference>
<evidence type="ECO:0000256" key="5">
    <source>
        <dbReference type="ARBA" id="ARBA00022833"/>
    </source>
</evidence>
<name>A0A4R5A711_9ACTN</name>
<keyword evidence="3 7" id="KW-0479">Metal-binding</keyword>
<dbReference type="PROSITE" id="PS51747">
    <property type="entry name" value="CYT_DCMP_DEAMINASES_2"/>
    <property type="match status" value="1"/>
</dbReference>
<feature type="domain" description="CMP/dCMP-type deaminase" evidence="8">
    <location>
        <begin position="8"/>
        <end position="120"/>
    </location>
</feature>
<dbReference type="GO" id="GO:0008270">
    <property type="term" value="F:zinc ion binding"/>
    <property type="evidence" value="ECO:0007669"/>
    <property type="project" value="UniProtKB-UniRule"/>
</dbReference>
<comment type="function">
    <text evidence="7">Catalyzes the deamination of adenosine to inosine at the wobble position 34 of tRNA(Arg2).</text>
</comment>
<dbReference type="PANTHER" id="PTHR11079:SF202">
    <property type="entry name" value="TRNA-SPECIFIC ADENOSINE DEAMINASE"/>
    <property type="match status" value="1"/>
</dbReference>
<keyword evidence="10" id="KW-1185">Reference proteome</keyword>
<feature type="binding site" evidence="7">
    <location>
        <position position="90"/>
    </location>
    <ligand>
        <name>Zn(2+)</name>
        <dbReference type="ChEBI" id="CHEBI:29105"/>
        <note>catalytic</note>
    </ligand>
</feature>
<organism evidence="9 10">
    <name type="scientific">Actinomadura darangshiensis</name>
    <dbReference type="NCBI Taxonomy" id="705336"/>
    <lineage>
        <taxon>Bacteria</taxon>
        <taxon>Bacillati</taxon>
        <taxon>Actinomycetota</taxon>
        <taxon>Actinomycetes</taxon>
        <taxon>Streptosporangiales</taxon>
        <taxon>Thermomonosporaceae</taxon>
        <taxon>Actinomadura</taxon>
    </lineage>
</organism>
<accession>A0A4R5A711</accession>
<evidence type="ECO:0000256" key="2">
    <source>
        <dbReference type="ARBA" id="ARBA00022694"/>
    </source>
</evidence>
<comment type="similarity">
    <text evidence="7">Belongs to the cytidine and deoxycytidylate deaminase family.</text>
</comment>
<feature type="active site" description="Proton donor" evidence="7">
    <location>
        <position position="62"/>
    </location>
</feature>
<dbReference type="AlphaFoldDB" id="A0A4R5A711"/>
<dbReference type="Proteomes" id="UP000295578">
    <property type="component" value="Unassembled WGS sequence"/>
</dbReference>
<evidence type="ECO:0000256" key="4">
    <source>
        <dbReference type="ARBA" id="ARBA00022801"/>
    </source>
</evidence>
<dbReference type="InterPro" id="IPR028883">
    <property type="entry name" value="tRNA_aden_deaminase"/>
</dbReference>
<comment type="subunit">
    <text evidence="1 7">Homodimer.</text>
</comment>
<dbReference type="NCBIfam" id="NF008113">
    <property type="entry name" value="PRK10860.1"/>
    <property type="match status" value="1"/>
</dbReference>
<evidence type="ECO:0000259" key="8">
    <source>
        <dbReference type="PROSITE" id="PS51747"/>
    </source>
</evidence>
<dbReference type="EC" id="3.5.4.33" evidence="7"/>
<keyword evidence="5 7" id="KW-0862">Zinc</keyword>
<proteinExistence type="inferred from homology"/>
<comment type="caution">
    <text evidence="9">The sequence shown here is derived from an EMBL/GenBank/DDBJ whole genome shotgun (WGS) entry which is preliminary data.</text>
</comment>
<dbReference type="OrthoDB" id="9802676at2"/>
<dbReference type="PANTHER" id="PTHR11079">
    <property type="entry name" value="CYTOSINE DEAMINASE FAMILY MEMBER"/>
    <property type="match status" value="1"/>
</dbReference>
<evidence type="ECO:0000256" key="7">
    <source>
        <dbReference type="HAMAP-Rule" id="MF_00972"/>
    </source>
</evidence>